<keyword evidence="3" id="KW-1185">Reference proteome</keyword>
<dbReference type="AlphaFoldDB" id="A0AAV5BLQ3"/>
<name>A0AAV5BLQ3_ELECO</name>
<keyword evidence="1" id="KW-1133">Transmembrane helix</keyword>
<gene>
    <name evidence="2" type="primary">ga02427</name>
    <name evidence="2" type="ORF">PR202_ga02427</name>
</gene>
<evidence type="ECO:0000313" key="2">
    <source>
        <dbReference type="EMBL" id="GJM86558.1"/>
    </source>
</evidence>
<proteinExistence type="predicted"/>
<reference evidence="2" key="2">
    <citation type="submission" date="2021-12" db="EMBL/GenBank/DDBJ databases">
        <title>Resequencing data analysis of finger millet.</title>
        <authorList>
            <person name="Hatakeyama M."/>
            <person name="Aluri S."/>
            <person name="Balachadran M.T."/>
            <person name="Sivarajan S.R."/>
            <person name="Poveda L."/>
            <person name="Shimizu-Inatsugi R."/>
            <person name="Schlapbach R."/>
            <person name="Sreeman S.M."/>
            <person name="Shimizu K.K."/>
        </authorList>
    </citation>
    <scope>NUCLEOTIDE SEQUENCE</scope>
</reference>
<comment type="caution">
    <text evidence="2">The sequence shown here is derived from an EMBL/GenBank/DDBJ whole genome shotgun (WGS) entry which is preliminary data.</text>
</comment>
<feature type="transmembrane region" description="Helical" evidence="1">
    <location>
        <begin position="50"/>
        <end position="68"/>
    </location>
</feature>
<reference evidence="2" key="1">
    <citation type="journal article" date="2018" name="DNA Res.">
        <title>Multiple hybrid de novo genome assembly of finger millet, an orphan allotetraploid crop.</title>
        <authorList>
            <person name="Hatakeyama M."/>
            <person name="Aluri S."/>
            <person name="Balachadran M.T."/>
            <person name="Sivarajan S.R."/>
            <person name="Patrignani A."/>
            <person name="Gruter S."/>
            <person name="Poveda L."/>
            <person name="Shimizu-Inatsugi R."/>
            <person name="Baeten J."/>
            <person name="Francoijs K.J."/>
            <person name="Nataraja K.N."/>
            <person name="Reddy Y.A.N."/>
            <person name="Phadnis S."/>
            <person name="Ravikumar R.L."/>
            <person name="Schlapbach R."/>
            <person name="Sreeman S.M."/>
            <person name="Shimizu K.K."/>
        </authorList>
    </citation>
    <scope>NUCLEOTIDE SEQUENCE</scope>
</reference>
<organism evidence="2 3">
    <name type="scientific">Eleusine coracana subsp. coracana</name>
    <dbReference type="NCBI Taxonomy" id="191504"/>
    <lineage>
        <taxon>Eukaryota</taxon>
        <taxon>Viridiplantae</taxon>
        <taxon>Streptophyta</taxon>
        <taxon>Embryophyta</taxon>
        <taxon>Tracheophyta</taxon>
        <taxon>Spermatophyta</taxon>
        <taxon>Magnoliopsida</taxon>
        <taxon>Liliopsida</taxon>
        <taxon>Poales</taxon>
        <taxon>Poaceae</taxon>
        <taxon>PACMAD clade</taxon>
        <taxon>Chloridoideae</taxon>
        <taxon>Cynodonteae</taxon>
        <taxon>Eleusininae</taxon>
        <taxon>Eleusine</taxon>
    </lineage>
</organism>
<dbReference type="EMBL" id="BQKI01000001">
    <property type="protein sequence ID" value="GJM86558.1"/>
    <property type="molecule type" value="Genomic_DNA"/>
</dbReference>
<evidence type="ECO:0000256" key="1">
    <source>
        <dbReference type="SAM" id="Phobius"/>
    </source>
</evidence>
<accession>A0AAV5BLQ3</accession>
<keyword evidence="1" id="KW-0812">Transmembrane</keyword>
<evidence type="ECO:0000313" key="3">
    <source>
        <dbReference type="Proteomes" id="UP001054889"/>
    </source>
</evidence>
<dbReference type="Proteomes" id="UP001054889">
    <property type="component" value="Unassembled WGS sequence"/>
</dbReference>
<protein>
    <submittedName>
        <fullName evidence="2">Uncharacterized protein</fullName>
    </submittedName>
</protein>
<feature type="transmembrane region" description="Helical" evidence="1">
    <location>
        <begin position="21"/>
        <end position="38"/>
    </location>
</feature>
<keyword evidence="1" id="KW-0472">Membrane</keyword>
<sequence>MLFQAPILKKYPCSLSLTAHSYLFGAILMVISGVFATNDKADWNLTQSEFAAVVYAVSFTLNLLFPNGTELHSLHRTMNR</sequence>